<protein>
    <submittedName>
        <fullName evidence="2">Uncharacterized protein</fullName>
    </submittedName>
</protein>
<name>A0ABY4FFW3_9BACT</name>
<accession>A0ABY4FFW3</accession>
<dbReference type="EMBL" id="CP095049">
    <property type="protein sequence ID" value="UOQ55021.1"/>
    <property type="molecule type" value="Genomic_DNA"/>
</dbReference>
<evidence type="ECO:0000313" key="3">
    <source>
        <dbReference type="Proteomes" id="UP000831785"/>
    </source>
</evidence>
<dbReference type="RefSeq" id="WP_244722914.1">
    <property type="nucleotide sequence ID" value="NZ_CP095049.1"/>
</dbReference>
<evidence type="ECO:0000256" key="1">
    <source>
        <dbReference type="SAM" id="Phobius"/>
    </source>
</evidence>
<gene>
    <name evidence="2" type="ORF">MUN80_09750</name>
</gene>
<keyword evidence="3" id="KW-1185">Reference proteome</keyword>
<proteinExistence type="predicted"/>
<evidence type="ECO:0000313" key="2">
    <source>
        <dbReference type="EMBL" id="UOQ55021.1"/>
    </source>
</evidence>
<keyword evidence="1" id="KW-1133">Transmembrane helix</keyword>
<keyword evidence="1" id="KW-0472">Membrane</keyword>
<keyword evidence="1" id="KW-0812">Transmembrane</keyword>
<reference evidence="2 3" key="1">
    <citation type="submission" date="2022-04" db="EMBL/GenBank/DDBJ databases">
        <title>Hymenobacter sp. isolated from the air.</title>
        <authorList>
            <person name="Won M."/>
            <person name="Lee C.-M."/>
            <person name="Woen H.-Y."/>
            <person name="Kwon S.-W."/>
        </authorList>
    </citation>
    <scope>NUCLEOTIDE SEQUENCE [LARGE SCALE GENOMIC DNA]</scope>
    <source>
        <strain evidence="3">5116 S-27</strain>
    </source>
</reference>
<sequence length="125" mass="14365">MYPNLPSFLTPNYFLSMVNLRVVLISSLVMLLGMILWMGYFFYFRTDGRGHLLQEAESPEAAARGQQLLARADALTNQQQYDQAKALLDSLRDADANPAMFISTDELMQRFDTLRVRRARQKQAE</sequence>
<feature type="transmembrane region" description="Helical" evidence="1">
    <location>
        <begin position="20"/>
        <end position="43"/>
    </location>
</feature>
<organism evidence="2 3">
    <name type="scientific">Hymenobacter cellulosivorans</name>
    <dbReference type="NCBI Taxonomy" id="2932249"/>
    <lineage>
        <taxon>Bacteria</taxon>
        <taxon>Pseudomonadati</taxon>
        <taxon>Bacteroidota</taxon>
        <taxon>Cytophagia</taxon>
        <taxon>Cytophagales</taxon>
        <taxon>Hymenobacteraceae</taxon>
        <taxon>Hymenobacter</taxon>
    </lineage>
</organism>
<dbReference type="Proteomes" id="UP000831785">
    <property type="component" value="Chromosome"/>
</dbReference>